<gene>
    <name evidence="1" type="ORF">GOODEAATRI_020031</name>
</gene>
<organism evidence="1 2">
    <name type="scientific">Goodea atripinnis</name>
    <dbReference type="NCBI Taxonomy" id="208336"/>
    <lineage>
        <taxon>Eukaryota</taxon>
        <taxon>Metazoa</taxon>
        <taxon>Chordata</taxon>
        <taxon>Craniata</taxon>
        <taxon>Vertebrata</taxon>
        <taxon>Euteleostomi</taxon>
        <taxon>Actinopterygii</taxon>
        <taxon>Neopterygii</taxon>
        <taxon>Teleostei</taxon>
        <taxon>Neoteleostei</taxon>
        <taxon>Acanthomorphata</taxon>
        <taxon>Ovalentaria</taxon>
        <taxon>Atherinomorphae</taxon>
        <taxon>Cyprinodontiformes</taxon>
        <taxon>Goodeidae</taxon>
        <taxon>Goodea</taxon>
    </lineage>
</organism>
<reference evidence="1 2" key="1">
    <citation type="submission" date="2021-06" db="EMBL/GenBank/DDBJ databases">
        <authorList>
            <person name="Palmer J.M."/>
        </authorList>
    </citation>
    <scope>NUCLEOTIDE SEQUENCE [LARGE SCALE GENOMIC DNA]</scope>
    <source>
        <strain evidence="1 2">GA_2019</strain>
        <tissue evidence="1">Muscle</tissue>
    </source>
</reference>
<comment type="caution">
    <text evidence="1">The sequence shown here is derived from an EMBL/GenBank/DDBJ whole genome shotgun (WGS) entry which is preliminary data.</text>
</comment>
<evidence type="ECO:0000313" key="1">
    <source>
        <dbReference type="EMBL" id="MEQ2165719.1"/>
    </source>
</evidence>
<protein>
    <submittedName>
        <fullName evidence="1">Uncharacterized protein</fullName>
    </submittedName>
</protein>
<name>A0ABV0N493_9TELE</name>
<evidence type="ECO:0000313" key="2">
    <source>
        <dbReference type="Proteomes" id="UP001476798"/>
    </source>
</evidence>
<dbReference type="Proteomes" id="UP001476798">
    <property type="component" value="Unassembled WGS sequence"/>
</dbReference>
<dbReference type="EMBL" id="JAHRIO010021824">
    <property type="protein sequence ID" value="MEQ2165719.1"/>
    <property type="molecule type" value="Genomic_DNA"/>
</dbReference>
<proteinExistence type="predicted"/>
<accession>A0ABV0N493</accession>
<keyword evidence="2" id="KW-1185">Reference proteome</keyword>
<sequence>MKYLDRLILHHLKASPPPCFDQHQFAYRANGSTETPSPLLAPGKTWNLLQDGFYEFYRVSSIRYLGVHIVCDLTCAANTPAVPKKTTETQFPQITEEKPSSCRTAVGLLPIHQVLCSLAAQQQTGKPCRGS</sequence>